<dbReference type="SMART" id="SM00905">
    <property type="entry name" value="FolB"/>
    <property type="match status" value="1"/>
</dbReference>
<keyword evidence="5 11" id="KW-0808">Transferase</keyword>
<dbReference type="GO" id="GO:0004156">
    <property type="term" value="F:dihydropteroate synthase activity"/>
    <property type="evidence" value="ECO:0007669"/>
    <property type="project" value="UniProtKB-EC"/>
</dbReference>
<dbReference type="InterPro" id="IPR000489">
    <property type="entry name" value="Pterin-binding_dom"/>
</dbReference>
<dbReference type="PANTHER" id="PTHR20941:SF1">
    <property type="entry name" value="FOLIC ACID SYNTHESIS PROTEIN FOL1"/>
    <property type="match status" value="1"/>
</dbReference>
<dbReference type="SUPFAM" id="SSF55620">
    <property type="entry name" value="Tetrahydrobiopterin biosynthesis enzymes-like"/>
    <property type="match status" value="1"/>
</dbReference>
<dbReference type="CDD" id="cd00534">
    <property type="entry name" value="DHNA_DHNTPE"/>
    <property type="match status" value="1"/>
</dbReference>
<evidence type="ECO:0000256" key="9">
    <source>
        <dbReference type="RuleBase" id="RU362079"/>
    </source>
</evidence>
<evidence type="ECO:0000256" key="3">
    <source>
        <dbReference type="ARBA" id="ARBA00004763"/>
    </source>
</evidence>
<dbReference type="PANTHER" id="PTHR20941">
    <property type="entry name" value="FOLATE SYNTHESIS PROTEINS"/>
    <property type="match status" value="1"/>
</dbReference>
<accession>A0ABW2ZP35</accession>
<evidence type="ECO:0000256" key="2">
    <source>
        <dbReference type="ARBA" id="ARBA00001946"/>
    </source>
</evidence>
<dbReference type="InterPro" id="IPR043133">
    <property type="entry name" value="GTP-CH-I_C/QueF"/>
</dbReference>
<comment type="pathway">
    <text evidence="9">Cofactor biosynthesis; tetrahydrofolate biosynthesis; 2-amino-4-hydroxy-6-hydroxymethyl-7,8-dihydropteridine diphosphate from 7,8-dihydroneopterin triphosphate: step 3/4.</text>
</comment>
<dbReference type="NCBIfam" id="TIGR00526">
    <property type="entry name" value="folB_dom"/>
    <property type="match status" value="1"/>
</dbReference>
<evidence type="ECO:0000259" key="10">
    <source>
        <dbReference type="PROSITE" id="PS50972"/>
    </source>
</evidence>
<dbReference type="InterPro" id="IPR006157">
    <property type="entry name" value="FolB_dom"/>
</dbReference>
<keyword evidence="12" id="KW-1185">Reference proteome</keyword>
<dbReference type="PROSITE" id="PS00793">
    <property type="entry name" value="DHPS_2"/>
    <property type="match status" value="1"/>
</dbReference>
<evidence type="ECO:0000256" key="5">
    <source>
        <dbReference type="ARBA" id="ARBA00022679"/>
    </source>
</evidence>
<comment type="pathway">
    <text evidence="3">Cofactor biosynthesis; tetrahydrofolate biosynthesis; 7,8-dihydrofolate from 2-amino-4-hydroxy-6-hydroxymethyl-7,8-dihydropteridine diphosphate and 4-aminobenzoate: step 1/2.</text>
</comment>
<dbReference type="NCBIfam" id="TIGR01496">
    <property type="entry name" value="DHPS"/>
    <property type="match status" value="1"/>
</dbReference>
<comment type="catalytic activity">
    <reaction evidence="1">
        <text>(7,8-dihydropterin-6-yl)methyl diphosphate + 4-aminobenzoate = 7,8-dihydropteroate + diphosphate</text>
        <dbReference type="Rhea" id="RHEA:19949"/>
        <dbReference type="ChEBI" id="CHEBI:17836"/>
        <dbReference type="ChEBI" id="CHEBI:17839"/>
        <dbReference type="ChEBI" id="CHEBI:33019"/>
        <dbReference type="ChEBI" id="CHEBI:72950"/>
        <dbReference type="EC" id="2.5.1.15"/>
    </reaction>
</comment>
<dbReference type="Pfam" id="PF02152">
    <property type="entry name" value="FolB"/>
    <property type="match status" value="1"/>
</dbReference>
<comment type="caution">
    <text evidence="11">The sequence shown here is derived from an EMBL/GenBank/DDBJ whole genome shotgun (WGS) entry which is preliminary data.</text>
</comment>
<dbReference type="Gene3D" id="3.20.20.20">
    <property type="entry name" value="Dihydropteroate synthase-like"/>
    <property type="match status" value="1"/>
</dbReference>
<dbReference type="PROSITE" id="PS50972">
    <property type="entry name" value="PTERIN_BINDING"/>
    <property type="match status" value="1"/>
</dbReference>
<dbReference type="InterPro" id="IPR045031">
    <property type="entry name" value="DHP_synth-like"/>
</dbReference>
<dbReference type="Pfam" id="PF00809">
    <property type="entry name" value="Pterin_bind"/>
    <property type="match status" value="1"/>
</dbReference>
<protein>
    <recommendedName>
        <fullName evidence="9">7,8-dihydroneopterin aldolase</fullName>
        <ecNumber evidence="9">4.1.2.25</ecNumber>
    </recommendedName>
</protein>
<dbReference type="RefSeq" id="WP_378750772.1">
    <property type="nucleotide sequence ID" value="NZ_JBHSSV010000003.1"/>
</dbReference>
<dbReference type="Proteomes" id="UP001597042">
    <property type="component" value="Unassembled WGS sequence"/>
</dbReference>
<comment type="catalytic activity">
    <reaction evidence="9">
        <text>7,8-dihydroneopterin = 6-hydroxymethyl-7,8-dihydropterin + glycolaldehyde</text>
        <dbReference type="Rhea" id="RHEA:10540"/>
        <dbReference type="ChEBI" id="CHEBI:17001"/>
        <dbReference type="ChEBI" id="CHEBI:17071"/>
        <dbReference type="ChEBI" id="CHEBI:44841"/>
        <dbReference type="EC" id="4.1.2.25"/>
    </reaction>
</comment>
<name>A0ABW2ZP35_9MICO</name>
<gene>
    <name evidence="11" type="primary">folP</name>
    <name evidence="11" type="ORF">ACFQZV_03595</name>
</gene>
<comment type="similarity">
    <text evidence="9">Belongs to the DHNA family.</text>
</comment>
<dbReference type="SUPFAM" id="SSF51717">
    <property type="entry name" value="Dihydropteroate synthetase-like"/>
    <property type="match status" value="1"/>
</dbReference>
<sequence length="389" mass="40680">MTLVMGIVNVTPDSFSDGGRYATADAATAHARSLLAAGADIVDVGGESTRPGADRVDPAIERDRALPVVAALAADGALVSIDTMNAETAVAAVAAGARIVNDVSGGLADPDMLTAVAATDADVVLGHWRGHSADMYAPAVYDDVVAEVRGELQQRVAAAVGAGIRPERIIVDPGIGFGKRGEQNWQTLRGLDTLVALGPRVLVGTSRKRFLADVLGADATETRRDLATAVTSVMAARAGVWGVRVHDVTATRDALRVAACGAGPARKGRPMDEITLTGVRGYGHHGVYDDERREGQEFIVDVTMRLDLAPAAASDDVADTVHYGEVAERIVEIIEGPPADLIEVVAERIADDLRARERVRGVTVTVHKPSAPITVPFSDVSVTVRRGDA</sequence>
<dbReference type="EMBL" id="JBHTIM010000001">
    <property type="protein sequence ID" value="MFD0780382.1"/>
    <property type="molecule type" value="Genomic_DNA"/>
</dbReference>
<dbReference type="InterPro" id="IPR006156">
    <property type="entry name" value="Dihydroneopterin_aldolase"/>
</dbReference>
<evidence type="ECO:0000256" key="7">
    <source>
        <dbReference type="ARBA" id="ARBA00022842"/>
    </source>
</evidence>
<comment type="similarity">
    <text evidence="4">Belongs to the DHPS family.</text>
</comment>
<keyword evidence="7" id="KW-0460">Magnesium</keyword>
<keyword evidence="9" id="KW-0456">Lyase</keyword>
<dbReference type="InterPro" id="IPR006390">
    <property type="entry name" value="DHP_synth_dom"/>
</dbReference>
<evidence type="ECO:0000256" key="6">
    <source>
        <dbReference type="ARBA" id="ARBA00022723"/>
    </source>
</evidence>
<feature type="domain" description="Pterin-binding" evidence="10">
    <location>
        <begin position="2"/>
        <end position="256"/>
    </location>
</feature>
<keyword evidence="6" id="KW-0479">Metal-binding</keyword>
<dbReference type="Gene3D" id="3.30.1130.10">
    <property type="match status" value="1"/>
</dbReference>
<comment type="cofactor">
    <cofactor evidence="2">
        <name>Mg(2+)</name>
        <dbReference type="ChEBI" id="CHEBI:18420"/>
    </cofactor>
</comment>
<organism evidence="11 12">
    <name type="scientific">Microbacterium koreense</name>
    <dbReference type="NCBI Taxonomy" id="323761"/>
    <lineage>
        <taxon>Bacteria</taxon>
        <taxon>Bacillati</taxon>
        <taxon>Actinomycetota</taxon>
        <taxon>Actinomycetes</taxon>
        <taxon>Micrococcales</taxon>
        <taxon>Microbacteriaceae</taxon>
        <taxon>Microbacterium</taxon>
    </lineage>
</organism>
<dbReference type="CDD" id="cd00739">
    <property type="entry name" value="DHPS"/>
    <property type="match status" value="1"/>
</dbReference>
<reference evidence="12" key="1">
    <citation type="journal article" date="2019" name="Int. J. Syst. Evol. Microbiol.">
        <title>The Global Catalogue of Microorganisms (GCM) 10K type strain sequencing project: providing services to taxonomists for standard genome sequencing and annotation.</title>
        <authorList>
            <consortium name="The Broad Institute Genomics Platform"/>
            <consortium name="The Broad Institute Genome Sequencing Center for Infectious Disease"/>
            <person name="Wu L."/>
            <person name="Ma J."/>
        </authorList>
    </citation>
    <scope>NUCLEOTIDE SEQUENCE [LARGE SCALE GENOMIC DNA]</scope>
    <source>
        <strain evidence="12">CCUG 50754</strain>
    </source>
</reference>
<comment type="function">
    <text evidence="9">Catalyzes the conversion of 7,8-dihydroneopterin to 6-hydroxymethyl-7,8-dihydropterin.</text>
</comment>
<evidence type="ECO:0000256" key="4">
    <source>
        <dbReference type="ARBA" id="ARBA00009503"/>
    </source>
</evidence>
<dbReference type="PROSITE" id="PS00792">
    <property type="entry name" value="DHPS_1"/>
    <property type="match status" value="1"/>
</dbReference>
<evidence type="ECO:0000313" key="12">
    <source>
        <dbReference type="Proteomes" id="UP001597042"/>
    </source>
</evidence>
<proteinExistence type="inferred from homology"/>
<evidence type="ECO:0000256" key="8">
    <source>
        <dbReference type="ARBA" id="ARBA00022909"/>
    </source>
</evidence>
<evidence type="ECO:0000313" key="11">
    <source>
        <dbReference type="EMBL" id="MFD0780382.1"/>
    </source>
</evidence>
<keyword evidence="8 9" id="KW-0289">Folate biosynthesis</keyword>
<dbReference type="InterPro" id="IPR011005">
    <property type="entry name" value="Dihydropteroate_synth-like_sf"/>
</dbReference>
<dbReference type="EC" id="4.1.2.25" evidence="9"/>
<dbReference type="NCBIfam" id="TIGR00525">
    <property type="entry name" value="folB"/>
    <property type="match status" value="1"/>
</dbReference>
<evidence type="ECO:0000256" key="1">
    <source>
        <dbReference type="ARBA" id="ARBA00000012"/>
    </source>
</evidence>